<dbReference type="GO" id="GO:0008270">
    <property type="term" value="F:zinc ion binding"/>
    <property type="evidence" value="ECO:0007669"/>
    <property type="project" value="UniProtKB-KW"/>
</dbReference>
<proteinExistence type="predicted"/>
<dbReference type="AlphaFoldDB" id="A0A6D2JKC2"/>
<evidence type="ECO:0000259" key="3">
    <source>
        <dbReference type="PROSITE" id="PS50158"/>
    </source>
</evidence>
<feature type="region of interest" description="Disordered" evidence="2">
    <location>
        <begin position="217"/>
        <end position="387"/>
    </location>
</feature>
<organism evidence="4 5">
    <name type="scientific">Microthlaspi erraticum</name>
    <dbReference type="NCBI Taxonomy" id="1685480"/>
    <lineage>
        <taxon>Eukaryota</taxon>
        <taxon>Viridiplantae</taxon>
        <taxon>Streptophyta</taxon>
        <taxon>Embryophyta</taxon>
        <taxon>Tracheophyta</taxon>
        <taxon>Spermatophyta</taxon>
        <taxon>Magnoliopsida</taxon>
        <taxon>eudicotyledons</taxon>
        <taxon>Gunneridae</taxon>
        <taxon>Pentapetalae</taxon>
        <taxon>rosids</taxon>
        <taxon>malvids</taxon>
        <taxon>Brassicales</taxon>
        <taxon>Brassicaceae</taxon>
        <taxon>Coluteocarpeae</taxon>
        <taxon>Microthlaspi</taxon>
    </lineage>
</organism>
<keyword evidence="5" id="KW-1185">Reference proteome</keyword>
<dbReference type="SMART" id="SM00343">
    <property type="entry name" value="ZnF_C2HC"/>
    <property type="match status" value="2"/>
</dbReference>
<dbReference type="Pfam" id="PF00098">
    <property type="entry name" value="zf-CCHC"/>
    <property type="match status" value="1"/>
</dbReference>
<evidence type="ECO:0000256" key="2">
    <source>
        <dbReference type="SAM" id="MobiDB-lite"/>
    </source>
</evidence>
<keyword evidence="1" id="KW-0479">Metal-binding</keyword>
<dbReference type="EMBL" id="CACVBM020001224">
    <property type="protein sequence ID" value="CAA7040154.1"/>
    <property type="molecule type" value="Genomic_DNA"/>
</dbReference>
<accession>A0A6D2JKC2</accession>
<keyword evidence="1" id="KW-0863">Zinc-finger</keyword>
<evidence type="ECO:0000313" key="4">
    <source>
        <dbReference type="EMBL" id="CAA7040154.1"/>
    </source>
</evidence>
<protein>
    <recommendedName>
        <fullName evidence="3">CCHC-type domain-containing protein</fullName>
    </recommendedName>
</protein>
<evidence type="ECO:0000313" key="5">
    <source>
        <dbReference type="Proteomes" id="UP000467841"/>
    </source>
</evidence>
<dbReference type="PANTHER" id="PTHR46888">
    <property type="entry name" value="ZINC KNUCKLE DOMAINCONTAINING PROTEIN-RELATED"/>
    <property type="match status" value="1"/>
</dbReference>
<dbReference type="OrthoDB" id="1751274at2759"/>
<name>A0A6D2JKC2_9BRAS</name>
<evidence type="ECO:0000256" key="1">
    <source>
        <dbReference type="PROSITE-ProRule" id="PRU00047"/>
    </source>
</evidence>
<feature type="compositionally biased region" description="Basic and acidic residues" evidence="2">
    <location>
        <begin position="329"/>
        <end position="356"/>
    </location>
</feature>
<reference evidence="4" key="1">
    <citation type="submission" date="2020-01" db="EMBL/GenBank/DDBJ databases">
        <authorList>
            <person name="Mishra B."/>
        </authorList>
    </citation>
    <scope>NUCLEOTIDE SEQUENCE [LARGE SCALE GENOMIC DNA]</scope>
</reference>
<dbReference type="InterPro" id="IPR036875">
    <property type="entry name" value="Znf_CCHC_sf"/>
</dbReference>
<feature type="region of interest" description="Disordered" evidence="2">
    <location>
        <begin position="30"/>
        <end position="82"/>
    </location>
</feature>
<gene>
    <name evidence="4" type="ORF">MERR_LOCUS27389</name>
</gene>
<dbReference type="SUPFAM" id="SSF57756">
    <property type="entry name" value="Retrovirus zinc finger-like domains"/>
    <property type="match status" value="1"/>
</dbReference>
<dbReference type="PROSITE" id="PS50158">
    <property type="entry name" value="ZF_CCHC"/>
    <property type="match status" value="1"/>
</dbReference>
<feature type="domain" description="CCHC-type" evidence="3">
    <location>
        <begin position="111"/>
        <end position="126"/>
    </location>
</feature>
<sequence>MQSSMHTSRASLVELAASIEADLEWASWSVAMPSPPATQPRSQQQQQQQRRGGSSFSSGSGRGGLPAQGQKRSREEFSGASQFPRGSCFGCGSTEHRVSSCPKRESAPRVCYYCKEPGHIKPMCPKLQSMSVASVQPVAAQPVSQIAAVQPLGQIAPAPRGLLFSGDWRDESDRADHSFVEVLNAIECVGTLLVGGFESHVLFDSGASNCFITPERAEKSGIRSSGRERGHGQGFLSKKWLYREPRPSRASGRPRNECSVVGQNQIRPSKVSAKVQPRPSTHHDPGSNVPRSAKPQPLKPCRARPCARSGKQRLAAARPIAYHGRWRRPSRESHVPHVEKHRPMLHPSDHSADRESATTVRSFRPRPRPDIRPIVPTDRPNAAVDPKPVLKPVSRIFTARLNPKPPLKT</sequence>
<feature type="compositionally biased region" description="Low complexity" evidence="2">
    <location>
        <begin position="41"/>
        <end position="59"/>
    </location>
</feature>
<comment type="caution">
    <text evidence="4">The sequence shown here is derived from an EMBL/GenBank/DDBJ whole genome shotgun (WGS) entry which is preliminary data.</text>
</comment>
<dbReference type="Gene3D" id="4.10.60.10">
    <property type="entry name" value="Zinc finger, CCHC-type"/>
    <property type="match status" value="1"/>
</dbReference>
<dbReference type="PANTHER" id="PTHR46888:SF1">
    <property type="entry name" value="RIBONUCLEASE H"/>
    <property type="match status" value="1"/>
</dbReference>
<keyword evidence="1" id="KW-0862">Zinc</keyword>
<dbReference type="Proteomes" id="UP000467841">
    <property type="component" value="Unassembled WGS sequence"/>
</dbReference>
<feature type="compositionally biased region" description="Basic and acidic residues" evidence="2">
    <location>
        <begin position="217"/>
        <end position="231"/>
    </location>
</feature>
<dbReference type="GO" id="GO:0003676">
    <property type="term" value="F:nucleic acid binding"/>
    <property type="evidence" value="ECO:0007669"/>
    <property type="project" value="InterPro"/>
</dbReference>
<dbReference type="InterPro" id="IPR001878">
    <property type="entry name" value="Znf_CCHC"/>
</dbReference>